<dbReference type="AlphaFoldDB" id="A0A838L5M8"/>
<organism evidence="3 4">
    <name type="scientific">Sphingomonas chungangi</name>
    <dbReference type="NCBI Taxonomy" id="2683589"/>
    <lineage>
        <taxon>Bacteria</taxon>
        <taxon>Pseudomonadati</taxon>
        <taxon>Pseudomonadota</taxon>
        <taxon>Alphaproteobacteria</taxon>
        <taxon>Sphingomonadales</taxon>
        <taxon>Sphingomonadaceae</taxon>
        <taxon>Sphingomonas</taxon>
    </lineage>
</organism>
<protein>
    <submittedName>
        <fullName evidence="3">SMP-30/gluconolactonase/LRE family protein</fullName>
    </submittedName>
</protein>
<name>A0A838L5M8_9SPHN</name>
<proteinExistence type="predicted"/>
<dbReference type="Proteomes" id="UP000570166">
    <property type="component" value="Unassembled WGS sequence"/>
</dbReference>
<evidence type="ECO:0000313" key="3">
    <source>
        <dbReference type="EMBL" id="MBA2934793.1"/>
    </source>
</evidence>
<dbReference type="RefSeq" id="WP_160366570.1">
    <property type="nucleotide sequence ID" value="NZ_JACEIB010000007.1"/>
</dbReference>
<sequence>MALTGWPRTLLAGLGLPEAPRPAGGGRFVFSDVWTGEVIECDPADGAYRILGKVPGRPNGLGWLPDGRLLAVSMQERRLFAVESGTTAVAADLSEIAGGLLNEMVVDRHGRAYVSDHNLAPGDTPEERHRNARPAGIILIDPTAGGSARRIADGLLGPNGMAITPDGEALIVAETGGERLTAFAIGPDGALSQRRTVAALGFAPDGIALDGRGRLWVASSYPTGRFARIANGLIDAEIGTEGYGGFACLIDAGHMLLLEAPVPTQPADRRGRIRMLVEPS</sequence>
<evidence type="ECO:0000313" key="4">
    <source>
        <dbReference type="Proteomes" id="UP000570166"/>
    </source>
</evidence>
<dbReference type="PANTHER" id="PTHR47572:SF4">
    <property type="entry name" value="LACTONASE DRP35"/>
    <property type="match status" value="1"/>
</dbReference>
<comment type="caution">
    <text evidence="3">The sequence shown here is derived from an EMBL/GenBank/DDBJ whole genome shotgun (WGS) entry which is preliminary data.</text>
</comment>
<keyword evidence="1" id="KW-0378">Hydrolase</keyword>
<dbReference type="SUPFAM" id="SSF63829">
    <property type="entry name" value="Calcium-dependent phosphotriesterase"/>
    <property type="match status" value="1"/>
</dbReference>
<feature type="domain" description="SMP-30/Gluconolactonase/LRE-like region" evidence="2">
    <location>
        <begin position="17"/>
        <end position="230"/>
    </location>
</feature>
<dbReference type="PANTHER" id="PTHR47572">
    <property type="entry name" value="LIPOPROTEIN-RELATED"/>
    <property type="match status" value="1"/>
</dbReference>
<dbReference type="InterPro" id="IPR013658">
    <property type="entry name" value="SGL"/>
</dbReference>
<dbReference type="Pfam" id="PF08450">
    <property type="entry name" value="SGL"/>
    <property type="match status" value="1"/>
</dbReference>
<reference evidence="3 4" key="1">
    <citation type="submission" date="2020-07" db="EMBL/GenBank/DDBJ databases">
        <authorList>
            <person name="Sun Q."/>
        </authorList>
    </citation>
    <scope>NUCLEOTIDE SEQUENCE [LARGE SCALE GENOMIC DNA]</scope>
    <source>
        <strain evidence="3 4">CGMCC 1.13654</strain>
    </source>
</reference>
<accession>A0A838L5M8</accession>
<dbReference type="GO" id="GO:0016787">
    <property type="term" value="F:hydrolase activity"/>
    <property type="evidence" value="ECO:0007669"/>
    <property type="project" value="UniProtKB-KW"/>
</dbReference>
<keyword evidence="4" id="KW-1185">Reference proteome</keyword>
<evidence type="ECO:0000256" key="1">
    <source>
        <dbReference type="ARBA" id="ARBA00022801"/>
    </source>
</evidence>
<dbReference type="EMBL" id="JACEIB010000007">
    <property type="protein sequence ID" value="MBA2934793.1"/>
    <property type="molecule type" value="Genomic_DNA"/>
</dbReference>
<dbReference type="InterPro" id="IPR011042">
    <property type="entry name" value="6-blade_b-propeller_TolB-like"/>
</dbReference>
<gene>
    <name evidence="3" type="ORF">HZF05_11865</name>
</gene>
<dbReference type="Gene3D" id="2.120.10.30">
    <property type="entry name" value="TolB, C-terminal domain"/>
    <property type="match status" value="1"/>
</dbReference>
<dbReference type="InterPro" id="IPR051262">
    <property type="entry name" value="SMP-30/CGR1_Lactonase"/>
</dbReference>
<evidence type="ECO:0000259" key="2">
    <source>
        <dbReference type="Pfam" id="PF08450"/>
    </source>
</evidence>